<protein>
    <submittedName>
        <fullName evidence="9">Bifunctional glycosyltransferase family 2/GtrA family protein</fullName>
    </submittedName>
</protein>
<dbReference type="Pfam" id="PF04138">
    <property type="entry name" value="GtrA_DPMS_TM"/>
    <property type="match status" value="1"/>
</dbReference>
<reference evidence="10" key="1">
    <citation type="journal article" date="2019" name="Int. J. Syst. Evol. Microbiol.">
        <title>The Global Catalogue of Microorganisms (GCM) 10K type strain sequencing project: providing services to taxonomists for standard genome sequencing and annotation.</title>
        <authorList>
            <consortium name="The Broad Institute Genomics Platform"/>
            <consortium name="The Broad Institute Genome Sequencing Center for Infectious Disease"/>
            <person name="Wu L."/>
            <person name="Ma J."/>
        </authorList>
    </citation>
    <scope>NUCLEOTIDE SEQUENCE [LARGE SCALE GENOMIC DNA]</scope>
    <source>
        <strain evidence="10">JCM 16546</strain>
    </source>
</reference>
<accession>A0ABP7BEC2</accession>
<evidence type="ECO:0000313" key="10">
    <source>
        <dbReference type="Proteomes" id="UP001410795"/>
    </source>
</evidence>
<feature type="transmembrane region" description="Helical" evidence="6">
    <location>
        <begin position="253"/>
        <end position="273"/>
    </location>
</feature>
<comment type="subcellular location">
    <subcellularLocation>
        <location evidence="1">Membrane</location>
        <topology evidence="1">Multi-pass membrane protein</topology>
    </subcellularLocation>
</comment>
<organism evidence="9 10">
    <name type="scientific">Microbacterium marinilacus</name>
    <dbReference type="NCBI Taxonomy" id="415209"/>
    <lineage>
        <taxon>Bacteria</taxon>
        <taxon>Bacillati</taxon>
        <taxon>Actinomycetota</taxon>
        <taxon>Actinomycetes</taxon>
        <taxon>Micrococcales</taxon>
        <taxon>Microbacteriaceae</taxon>
        <taxon>Microbacterium</taxon>
    </lineage>
</organism>
<dbReference type="PANTHER" id="PTHR48090:SF7">
    <property type="entry name" value="RFBJ PROTEIN"/>
    <property type="match status" value="1"/>
</dbReference>
<evidence type="ECO:0000256" key="1">
    <source>
        <dbReference type="ARBA" id="ARBA00004141"/>
    </source>
</evidence>
<dbReference type="Gene3D" id="3.90.550.10">
    <property type="entry name" value="Spore Coat Polysaccharide Biosynthesis Protein SpsA, Chain A"/>
    <property type="match status" value="1"/>
</dbReference>
<keyword evidence="3 6" id="KW-0812">Transmembrane</keyword>
<name>A0ABP7BEC2_9MICO</name>
<evidence type="ECO:0000256" key="4">
    <source>
        <dbReference type="ARBA" id="ARBA00022989"/>
    </source>
</evidence>
<feature type="transmembrane region" description="Helical" evidence="6">
    <location>
        <begin position="294"/>
        <end position="322"/>
    </location>
</feature>
<dbReference type="EMBL" id="BAAAYV010000006">
    <property type="protein sequence ID" value="GAA3656621.1"/>
    <property type="molecule type" value="Genomic_DNA"/>
</dbReference>
<evidence type="ECO:0000256" key="5">
    <source>
        <dbReference type="ARBA" id="ARBA00023136"/>
    </source>
</evidence>
<keyword evidence="5 6" id="KW-0472">Membrane</keyword>
<dbReference type="InterPro" id="IPR029044">
    <property type="entry name" value="Nucleotide-diphossugar_trans"/>
</dbReference>
<evidence type="ECO:0000256" key="2">
    <source>
        <dbReference type="ARBA" id="ARBA00006739"/>
    </source>
</evidence>
<dbReference type="SUPFAM" id="SSF53448">
    <property type="entry name" value="Nucleotide-diphospho-sugar transferases"/>
    <property type="match status" value="1"/>
</dbReference>
<keyword evidence="10" id="KW-1185">Reference proteome</keyword>
<keyword evidence="4 6" id="KW-1133">Transmembrane helix</keyword>
<feature type="domain" description="GtrA/DPMS transmembrane" evidence="8">
    <location>
        <begin position="229"/>
        <end position="343"/>
    </location>
</feature>
<gene>
    <name evidence="9" type="ORF">GCM10022202_16100</name>
</gene>
<evidence type="ECO:0000259" key="7">
    <source>
        <dbReference type="Pfam" id="PF00535"/>
    </source>
</evidence>
<dbReference type="PANTHER" id="PTHR48090">
    <property type="entry name" value="UNDECAPRENYL-PHOSPHATE 4-DEOXY-4-FORMAMIDO-L-ARABINOSE TRANSFERASE-RELATED"/>
    <property type="match status" value="1"/>
</dbReference>
<feature type="domain" description="Glycosyltransferase 2-like" evidence="7">
    <location>
        <begin position="6"/>
        <end position="122"/>
    </location>
</feature>
<evidence type="ECO:0000259" key="8">
    <source>
        <dbReference type="Pfam" id="PF04138"/>
    </source>
</evidence>
<dbReference type="InterPro" id="IPR050256">
    <property type="entry name" value="Glycosyltransferase_2"/>
</dbReference>
<feature type="transmembrane region" description="Helical" evidence="6">
    <location>
        <begin position="222"/>
        <end position="247"/>
    </location>
</feature>
<comment type="caution">
    <text evidence="9">The sequence shown here is derived from an EMBL/GenBank/DDBJ whole genome shotgun (WGS) entry which is preliminary data.</text>
</comment>
<evidence type="ECO:0000313" key="9">
    <source>
        <dbReference type="EMBL" id="GAA3656621.1"/>
    </source>
</evidence>
<evidence type="ECO:0000256" key="3">
    <source>
        <dbReference type="ARBA" id="ARBA00022692"/>
    </source>
</evidence>
<dbReference type="InterPro" id="IPR001173">
    <property type="entry name" value="Glyco_trans_2-like"/>
</dbReference>
<dbReference type="CDD" id="cd04179">
    <property type="entry name" value="DPM_DPG-synthase_like"/>
    <property type="match status" value="1"/>
</dbReference>
<dbReference type="Pfam" id="PF00535">
    <property type="entry name" value="Glycos_transf_2"/>
    <property type="match status" value="1"/>
</dbReference>
<dbReference type="RefSeq" id="WP_221858667.1">
    <property type="nucleotide sequence ID" value="NZ_BAAAYV010000006.1"/>
</dbReference>
<dbReference type="InterPro" id="IPR007267">
    <property type="entry name" value="GtrA_DPMS_TM"/>
</dbReference>
<proteinExistence type="inferred from homology"/>
<dbReference type="Proteomes" id="UP001410795">
    <property type="component" value="Unassembled WGS sequence"/>
</dbReference>
<comment type="similarity">
    <text evidence="2">Belongs to the glycosyltransferase 2 family.</text>
</comment>
<sequence length="365" mass="38400">MTVVGIPALDPDHRLVDLTAALRERDPDLRLVVVDDGSAVAAAPVFASLDAAGVTVLSHPRNLGKGAALRTLFAHAQAAHPGDAVVTADADGQHAPEDIVRVARAAERADDALVLGVRAFSGPSAPPEVPWRSRLGNAVAARLFALATGARVSDTQTGLRGLPAGALPWAAALPGDRFEYEAIMLLRARRAGLQLTELPIRTVYLDENRGSHFRPVRDSVRVVAPLAAFVASSLLAAALDALLLWLLVATTGWLQLAIIGARLVSAAVNFAVNRLWVFGTDRERAPLGTELTRYAALAAAVLAANVALMTGLDALGVGLVAAKAITEASLWAAGFAAQRLWVFARRPGERRSTAERIPREPTVLA</sequence>
<evidence type="ECO:0000256" key="6">
    <source>
        <dbReference type="SAM" id="Phobius"/>
    </source>
</evidence>